<sequence length="67" mass="7848">MKDGNVEEALQAFGNYKRLHGLPEPRVLNSVIVSLTYRSSRRWLQRYLTWFSQFIKLTAIFSTVARS</sequence>
<evidence type="ECO:0000313" key="1">
    <source>
        <dbReference type="EMBL" id="JAE15401.1"/>
    </source>
</evidence>
<name>A0A0A9FYM1_ARUDO</name>
<protein>
    <submittedName>
        <fullName evidence="1">Uncharacterized protein</fullName>
    </submittedName>
</protein>
<accession>A0A0A9FYM1</accession>
<dbReference type="EMBL" id="GBRH01182495">
    <property type="protein sequence ID" value="JAE15401.1"/>
    <property type="molecule type" value="Transcribed_RNA"/>
</dbReference>
<reference evidence="1" key="2">
    <citation type="journal article" date="2015" name="Data Brief">
        <title>Shoot transcriptome of the giant reed, Arundo donax.</title>
        <authorList>
            <person name="Barrero R.A."/>
            <person name="Guerrero F.D."/>
            <person name="Moolhuijzen P."/>
            <person name="Goolsby J.A."/>
            <person name="Tidwell J."/>
            <person name="Bellgard S.E."/>
            <person name="Bellgard M.I."/>
        </authorList>
    </citation>
    <scope>NUCLEOTIDE SEQUENCE</scope>
    <source>
        <tissue evidence="1">Shoot tissue taken approximately 20 cm above the soil surface</tissue>
    </source>
</reference>
<organism evidence="1">
    <name type="scientific">Arundo donax</name>
    <name type="common">Giant reed</name>
    <name type="synonym">Donax arundinaceus</name>
    <dbReference type="NCBI Taxonomy" id="35708"/>
    <lineage>
        <taxon>Eukaryota</taxon>
        <taxon>Viridiplantae</taxon>
        <taxon>Streptophyta</taxon>
        <taxon>Embryophyta</taxon>
        <taxon>Tracheophyta</taxon>
        <taxon>Spermatophyta</taxon>
        <taxon>Magnoliopsida</taxon>
        <taxon>Liliopsida</taxon>
        <taxon>Poales</taxon>
        <taxon>Poaceae</taxon>
        <taxon>PACMAD clade</taxon>
        <taxon>Arundinoideae</taxon>
        <taxon>Arundineae</taxon>
        <taxon>Arundo</taxon>
    </lineage>
</organism>
<dbReference type="AlphaFoldDB" id="A0A0A9FYM1"/>
<reference evidence="1" key="1">
    <citation type="submission" date="2014-09" db="EMBL/GenBank/DDBJ databases">
        <authorList>
            <person name="Magalhaes I.L.F."/>
            <person name="Oliveira U."/>
            <person name="Santos F.R."/>
            <person name="Vidigal T.H.D.A."/>
            <person name="Brescovit A.D."/>
            <person name="Santos A.J."/>
        </authorList>
    </citation>
    <scope>NUCLEOTIDE SEQUENCE</scope>
    <source>
        <tissue evidence="1">Shoot tissue taken approximately 20 cm above the soil surface</tissue>
    </source>
</reference>
<proteinExistence type="predicted"/>